<evidence type="ECO:0000256" key="1">
    <source>
        <dbReference type="SAM" id="MobiDB-lite"/>
    </source>
</evidence>
<feature type="compositionally biased region" description="Acidic residues" evidence="1">
    <location>
        <begin position="179"/>
        <end position="222"/>
    </location>
</feature>
<name>A0A9P3PJW0_LYOSH</name>
<comment type="caution">
    <text evidence="2">The sequence shown here is derived from an EMBL/GenBank/DDBJ whole genome shotgun (WGS) entry which is preliminary data.</text>
</comment>
<evidence type="ECO:0000313" key="3">
    <source>
        <dbReference type="Proteomes" id="UP001063166"/>
    </source>
</evidence>
<organism evidence="2 3">
    <name type="scientific">Lyophyllum shimeji</name>
    <name type="common">Hon-shimeji</name>
    <name type="synonym">Tricholoma shimeji</name>
    <dbReference type="NCBI Taxonomy" id="47721"/>
    <lineage>
        <taxon>Eukaryota</taxon>
        <taxon>Fungi</taxon>
        <taxon>Dikarya</taxon>
        <taxon>Basidiomycota</taxon>
        <taxon>Agaricomycotina</taxon>
        <taxon>Agaricomycetes</taxon>
        <taxon>Agaricomycetidae</taxon>
        <taxon>Agaricales</taxon>
        <taxon>Tricholomatineae</taxon>
        <taxon>Lyophyllaceae</taxon>
        <taxon>Lyophyllum</taxon>
    </lineage>
</organism>
<dbReference type="OrthoDB" id="2861089at2759"/>
<dbReference type="EMBL" id="BRPK01000003">
    <property type="protein sequence ID" value="GLB36799.1"/>
    <property type="molecule type" value="Genomic_DNA"/>
</dbReference>
<evidence type="ECO:0000313" key="2">
    <source>
        <dbReference type="EMBL" id="GLB36799.1"/>
    </source>
</evidence>
<proteinExistence type="predicted"/>
<sequence length="256" mass="28473">MYILDRRKLRQKSPDLASLLGTYHWVCNGHPEAEEGDITPDSDSGDMDWGGITLSLRPGTDTSVAKPADVVGSFKQGMIGGTFEGLVRSRGGWEIKRVVWEGDDVEDVPEEGQGLWLTKVLDDDGSPFLGMFVEEGQGDVDAQYNMLAKKQKEGYGWGKGMKWEGLTEAEKQRVKLADDGEEEEERDDDEEEEENGADDDDNEQDDEEEEADSQSELSEEGSEQPVREGDEQKGATSKRKAESEQDSETGKKARRD</sequence>
<keyword evidence="3" id="KW-1185">Reference proteome</keyword>
<protein>
    <submittedName>
        <fullName evidence="2">Uncharacterized protein</fullName>
    </submittedName>
</protein>
<feature type="region of interest" description="Disordered" evidence="1">
    <location>
        <begin position="173"/>
        <end position="256"/>
    </location>
</feature>
<accession>A0A9P3PJW0</accession>
<dbReference type="Proteomes" id="UP001063166">
    <property type="component" value="Unassembled WGS sequence"/>
</dbReference>
<feature type="compositionally biased region" description="Basic and acidic residues" evidence="1">
    <location>
        <begin position="225"/>
        <end position="256"/>
    </location>
</feature>
<dbReference type="AlphaFoldDB" id="A0A9P3PJW0"/>
<reference evidence="2" key="1">
    <citation type="submission" date="2022-07" db="EMBL/GenBank/DDBJ databases">
        <title>The genome of Lyophyllum shimeji provides insight into the initial evolution of ectomycorrhizal fungal genome.</title>
        <authorList>
            <person name="Kobayashi Y."/>
            <person name="Shibata T."/>
            <person name="Hirakawa H."/>
            <person name="Shigenobu S."/>
            <person name="Nishiyama T."/>
            <person name="Yamada A."/>
            <person name="Hasebe M."/>
            <person name="Kawaguchi M."/>
        </authorList>
    </citation>
    <scope>NUCLEOTIDE SEQUENCE</scope>
    <source>
        <strain evidence="2">AT787</strain>
    </source>
</reference>
<gene>
    <name evidence="2" type="ORF">LshimejAT787_0310860</name>
</gene>